<name>A0A915KYI2_ROMCU</name>
<proteinExistence type="predicted"/>
<protein>
    <submittedName>
        <fullName evidence="3">WH2 domain-containing protein</fullName>
    </submittedName>
</protein>
<feature type="region of interest" description="Disordered" evidence="1">
    <location>
        <begin position="192"/>
        <end position="217"/>
    </location>
</feature>
<keyword evidence="2" id="KW-1185">Reference proteome</keyword>
<reference evidence="3" key="1">
    <citation type="submission" date="2022-11" db="UniProtKB">
        <authorList>
            <consortium name="WormBaseParasite"/>
        </authorList>
    </citation>
    <scope>IDENTIFICATION</scope>
</reference>
<feature type="compositionally biased region" description="Basic and acidic residues" evidence="1">
    <location>
        <begin position="205"/>
        <end position="217"/>
    </location>
</feature>
<dbReference type="AlphaFoldDB" id="A0A915KYI2"/>
<organism evidence="2 3">
    <name type="scientific">Romanomermis culicivorax</name>
    <name type="common">Nematode worm</name>
    <dbReference type="NCBI Taxonomy" id="13658"/>
    <lineage>
        <taxon>Eukaryota</taxon>
        <taxon>Metazoa</taxon>
        <taxon>Ecdysozoa</taxon>
        <taxon>Nematoda</taxon>
        <taxon>Enoplea</taxon>
        <taxon>Dorylaimia</taxon>
        <taxon>Mermithida</taxon>
        <taxon>Mermithoidea</taxon>
        <taxon>Mermithidae</taxon>
        <taxon>Romanomermis</taxon>
    </lineage>
</organism>
<evidence type="ECO:0000256" key="1">
    <source>
        <dbReference type="SAM" id="MobiDB-lite"/>
    </source>
</evidence>
<accession>A0A915KYI2</accession>
<evidence type="ECO:0000313" key="3">
    <source>
        <dbReference type="WBParaSite" id="nRc.2.0.1.t42542-RA"/>
    </source>
</evidence>
<evidence type="ECO:0000313" key="2">
    <source>
        <dbReference type="Proteomes" id="UP000887565"/>
    </source>
</evidence>
<dbReference type="Proteomes" id="UP000887565">
    <property type="component" value="Unplaced"/>
</dbReference>
<dbReference type="WBParaSite" id="nRc.2.0.1.t42542-RA">
    <property type="protein sequence ID" value="nRc.2.0.1.t42542-RA"/>
    <property type="gene ID" value="nRc.2.0.1.g42542"/>
</dbReference>
<sequence length="369" mass="40372">MKYSSKNLQPMTAGAAMSPPYGECVVVNSNSAIDNLNTISPPDIVAHKSIENRKDDGSTTIESILLKSTEIRQKIVEAIIIKTGNLKNPNFTTSKLKTNYALSNNLDEKLMEELGKLSLEKKTGDLYARSQEKICRSPPMKSDRPIYSSATKAKFEEKSTDGDSAFYGDEEILSATLSGLSLKGDKPLEKSSIIETPETKGASNGDKENEKNEIKTEKIDAEKSLPQAENVKKISSGSSVSAPVKRQFIKPKDIINSSRQKSLILAHKSKTASAPQVPQDVVTQDLLGTNLKKCRDNKNVDELAKALTELHVRKTSGAGQQQLLVDDRIQRSPIPVQVVPNRRASAAPYNTDSAASRNRSLRSIYDGKI</sequence>